<protein>
    <submittedName>
        <fullName evidence="2">DUF1722 domain-containing protein</fullName>
    </submittedName>
</protein>
<proteinExistence type="predicted"/>
<dbReference type="EMBL" id="CP040428">
    <property type="protein sequence ID" value="QCT20564.1"/>
    <property type="molecule type" value="Genomic_DNA"/>
</dbReference>
<evidence type="ECO:0000313" key="2">
    <source>
        <dbReference type="EMBL" id="QCT20564.1"/>
    </source>
</evidence>
<dbReference type="Proteomes" id="UP000302163">
    <property type="component" value="Chromosome"/>
</dbReference>
<feature type="domain" description="DUF1722" evidence="1">
    <location>
        <begin position="102"/>
        <end position="219"/>
    </location>
</feature>
<dbReference type="Pfam" id="PF08349">
    <property type="entry name" value="DUF1722"/>
    <property type="match status" value="1"/>
</dbReference>
<name>A0A4P8YLN1_9ENTR</name>
<evidence type="ECO:0000313" key="3">
    <source>
        <dbReference type="Proteomes" id="UP000302163"/>
    </source>
</evidence>
<dbReference type="RefSeq" id="WP_138096438.1">
    <property type="nucleotide sequence ID" value="NZ_CP040428.1"/>
</dbReference>
<dbReference type="PANTHER" id="PTHR30087">
    <property type="entry name" value="INNER MEMBRANE PROTEIN"/>
    <property type="match status" value="1"/>
</dbReference>
<organism evidence="2 3">
    <name type="scientific">Jejubacter calystegiae</name>
    <dbReference type="NCBI Taxonomy" id="2579935"/>
    <lineage>
        <taxon>Bacteria</taxon>
        <taxon>Pseudomonadati</taxon>
        <taxon>Pseudomonadota</taxon>
        <taxon>Gammaproteobacteria</taxon>
        <taxon>Enterobacterales</taxon>
        <taxon>Enterobacteriaceae</taxon>
        <taxon>Jejubacter</taxon>
    </lineage>
</organism>
<dbReference type="PANTHER" id="PTHR30087:SF0">
    <property type="entry name" value="INNER MEMBRANE PROTEIN"/>
    <property type="match status" value="1"/>
</dbReference>
<sequence>MDHIMLIGVDDESYDVRLPGLHFICLSPDRLQQQADSLCGFISASTAEAEQIAAQIPWLPAVAQTAVGEHFCRRVLALSELNQLRAAGISSGALTVFHSRYKLLLLAHSQPLYREIGPFVAGFSRWRDPQAFFVEYRKRLMALLAQPASRGDHTNALMHMQGYFRGKLDATQRQALTQQILDYREGRSSLAEPVALIQQYLALSPDEYLAQQRYLQPLPPALAQLSGGRP</sequence>
<gene>
    <name evidence="2" type="ORF">FEM41_13365</name>
</gene>
<dbReference type="KEGG" id="izh:FEM41_13365"/>
<dbReference type="AlphaFoldDB" id="A0A4P8YLN1"/>
<dbReference type="InterPro" id="IPR013560">
    <property type="entry name" value="DUF1722"/>
</dbReference>
<keyword evidence="3" id="KW-1185">Reference proteome</keyword>
<accession>A0A4P8YLN1</accession>
<dbReference type="OrthoDB" id="495783at2"/>
<evidence type="ECO:0000259" key="1">
    <source>
        <dbReference type="Pfam" id="PF08349"/>
    </source>
</evidence>
<reference evidence="2 3" key="1">
    <citation type="submission" date="2019-05" db="EMBL/GenBank/DDBJ databases">
        <title>Complete genome sequence of Izhakiella calystegiae KSNA2, an endophyte isolated from beach morning glory (Calystegia soldanella).</title>
        <authorList>
            <person name="Jiang L."/>
            <person name="Jeong J.C."/>
            <person name="Kim C.Y."/>
            <person name="Kim D.H."/>
            <person name="Kim S.W."/>
            <person name="Lee j."/>
        </authorList>
    </citation>
    <scope>NUCLEOTIDE SEQUENCE [LARGE SCALE GENOMIC DNA]</scope>
    <source>
        <strain evidence="2 3">KSNA2</strain>
    </source>
</reference>